<reference evidence="9" key="1">
    <citation type="submission" date="2021-04" db="EMBL/GenBank/DDBJ databases">
        <authorList>
            <person name="Cornetti L."/>
        </authorList>
    </citation>
    <scope>NUCLEOTIDE SEQUENCE</scope>
</reference>
<keyword evidence="5" id="KW-0539">Nucleus</keyword>
<evidence type="ECO:0000256" key="6">
    <source>
        <dbReference type="SAM" id="MobiDB-lite"/>
    </source>
</evidence>
<comment type="similarity">
    <text evidence="2">Belongs to the eukaryotic RPB7/RPC8 RNA polymerase subunit family.</text>
</comment>
<dbReference type="Gene3D" id="2.40.50.140">
    <property type="entry name" value="Nucleic acid-binding proteins"/>
    <property type="match status" value="1"/>
</dbReference>
<evidence type="ECO:0000256" key="1">
    <source>
        <dbReference type="ARBA" id="ARBA00004123"/>
    </source>
</evidence>
<feature type="region of interest" description="Disordered" evidence="6">
    <location>
        <begin position="155"/>
        <end position="174"/>
    </location>
</feature>
<accession>A0A9N6ZF81</accession>
<dbReference type="SUPFAM" id="SSF88798">
    <property type="entry name" value="N-terminal, heterodimerisation domain of RBP7 (RpoE)"/>
    <property type="match status" value="1"/>
</dbReference>
<dbReference type="GO" id="GO:0005666">
    <property type="term" value="C:RNA polymerase III complex"/>
    <property type="evidence" value="ECO:0007669"/>
    <property type="project" value="TreeGrafter"/>
</dbReference>
<dbReference type="EMBL" id="OC986139">
    <property type="protein sequence ID" value="CAG4642794.1"/>
    <property type="molecule type" value="Genomic_DNA"/>
</dbReference>
<dbReference type="SUPFAM" id="SSF50249">
    <property type="entry name" value="Nucleic acid-binding proteins"/>
    <property type="match status" value="1"/>
</dbReference>
<proteinExistence type="inferred from homology"/>
<dbReference type="GO" id="GO:0006384">
    <property type="term" value="P:transcription initiation at RNA polymerase III promoter"/>
    <property type="evidence" value="ECO:0007669"/>
    <property type="project" value="TreeGrafter"/>
</dbReference>
<dbReference type="AlphaFoldDB" id="A0A9N6ZF81"/>
<feature type="compositionally biased region" description="Polar residues" evidence="6">
    <location>
        <begin position="157"/>
        <end position="167"/>
    </location>
</feature>
<dbReference type="Pfam" id="PF08292">
    <property type="entry name" value="RNA_pol_Rbc25"/>
    <property type="match status" value="1"/>
</dbReference>
<dbReference type="FunFam" id="3.30.1490.120:FF:000002">
    <property type="entry name" value="DNA-directed RNA polymerase III subunit RPC8"/>
    <property type="match status" value="1"/>
</dbReference>
<comment type="subcellular location">
    <subcellularLocation>
        <location evidence="1">Nucleus</location>
    </subcellularLocation>
</comment>
<keyword evidence="3" id="KW-0240">DNA-directed RNA polymerase</keyword>
<dbReference type="InterPro" id="IPR005576">
    <property type="entry name" value="Rpb7-like_N"/>
</dbReference>
<evidence type="ECO:0000256" key="2">
    <source>
        <dbReference type="ARBA" id="ARBA00009307"/>
    </source>
</evidence>
<dbReference type="InterPro" id="IPR045113">
    <property type="entry name" value="Rpb7-like"/>
</dbReference>
<dbReference type="PANTHER" id="PTHR12709:SF1">
    <property type="entry name" value="DNA-DIRECTED RNA POLYMERASE III SUBUNIT RPC8"/>
    <property type="match status" value="1"/>
</dbReference>
<feature type="domain" description="RNA polymerase III subunit Rpc25" evidence="8">
    <location>
        <begin position="83"/>
        <end position="201"/>
    </location>
</feature>
<name>A0A9N6ZF81_9CRUS</name>
<dbReference type="Pfam" id="PF03876">
    <property type="entry name" value="SHS2_Rpb7-N"/>
    <property type="match status" value="1"/>
</dbReference>
<dbReference type="InterPro" id="IPR036898">
    <property type="entry name" value="RNA_pol_Rpb7-like_N_sf"/>
</dbReference>
<evidence type="ECO:0000256" key="3">
    <source>
        <dbReference type="ARBA" id="ARBA00022478"/>
    </source>
</evidence>
<dbReference type="InterPro" id="IPR012340">
    <property type="entry name" value="NA-bd_OB-fold"/>
</dbReference>
<sequence length="205" mass="23340">MFVLTSIKQTVRVPADKFHLNLYQAIEQELNQKYANKVILNVGLCIALWDLTNREDSYILPGDGASHTKVNFRCAVFRPFMEEILVGKIKNASTDSVQVSLGFFDDIVIPADNLQYPSRFCEKQQTWVWEVEVDGDKHELPMEKDSEIRFRVVGETFTDTTPSGPKSESSDSHLDVKENKQIPYLITASINEPGLGPLSWWEKSE</sequence>
<organism evidence="9">
    <name type="scientific">Evadne anonyx</name>
    <dbReference type="NCBI Taxonomy" id="141404"/>
    <lineage>
        <taxon>Eukaryota</taxon>
        <taxon>Metazoa</taxon>
        <taxon>Ecdysozoa</taxon>
        <taxon>Arthropoda</taxon>
        <taxon>Crustacea</taxon>
        <taxon>Branchiopoda</taxon>
        <taxon>Diplostraca</taxon>
        <taxon>Cladocera</taxon>
        <taxon>Onychopoda</taxon>
        <taxon>Podonidae</taxon>
        <taxon>Evadne</taxon>
    </lineage>
</organism>
<gene>
    <name evidence="9" type="primary">EOG090X0DHL</name>
</gene>
<evidence type="ECO:0000256" key="5">
    <source>
        <dbReference type="ARBA" id="ARBA00023242"/>
    </source>
</evidence>
<evidence type="ECO:0000256" key="4">
    <source>
        <dbReference type="ARBA" id="ARBA00023163"/>
    </source>
</evidence>
<evidence type="ECO:0000313" key="9">
    <source>
        <dbReference type="EMBL" id="CAG4642794.1"/>
    </source>
</evidence>
<protein>
    <submittedName>
        <fullName evidence="9">EOG090X0DHL</fullName>
    </submittedName>
</protein>
<evidence type="ECO:0000259" key="8">
    <source>
        <dbReference type="Pfam" id="PF08292"/>
    </source>
</evidence>
<dbReference type="PANTHER" id="PTHR12709">
    <property type="entry name" value="DNA-DIRECTED RNA POLYMERASE II, III"/>
    <property type="match status" value="1"/>
</dbReference>
<dbReference type="Gene3D" id="3.30.1490.120">
    <property type="entry name" value="RNA polymerase Rpb7-like, N-terminal domain"/>
    <property type="match status" value="1"/>
</dbReference>
<feature type="domain" description="RNA polymerase Rpb7-like N-terminal" evidence="7">
    <location>
        <begin position="9"/>
        <end position="64"/>
    </location>
</feature>
<dbReference type="InterPro" id="IPR013238">
    <property type="entry name" value="RNA_pol_III_Rbc25"/>
</dbReference>
<dbReference type="CDD" id="cd04330">
    <property type="entry name" value="RNAP_III_Rpc25_N"/>
    <property type="match status" value="1"/>
</dbReference>
<evidence type="ECO:0000259" key="7">
    <source>
        <dbReference type="Pfam" id="PF03876"/>
    </source>
</evidence>
<keyword evidence="4" id="KW-0804">Transcription</keyword>